<dbReference type="SUPFAM" id="SSF53756">
    <property type="entry name" value="UDP-Glycosyltransferase/glycogen phosphorylase"/>
    <property type="match status" value="1"/>
</dbReference>
<dbReference type="Gene3D" id="2.130.10.10">
    <property type="entry name" value="YVTN repeat-like/Quinoprotein amine dehydrogenase"/>
    <property type="match status" value="1"/>
</dbReference>
<dbReference type="EMBL" id="PKPP01009731">
    <property type="protein sequence ID" value="PWA47601.1"/>
    <property type="molecule type" value="Genomic_DNA"/>
</dbReference>
<reference evidence="9 10" key="1">
    <citation type="journal article" date="2018" name="Mol. Plant">
        <title>The genome of Artemisia annua provides insight into the evolution of Asteraceae family and artemisinin biosynthesis.</title>
        <authorList>
            <person name="Shen Q."/>
            <person name="Zhang L."/>
            <person name="Liao Z."/>
            <person name="Wang S."/>
            <person name="Yan T."/>
            <person name="Shi P."/>
            <person name="Liu M."/>
            <person name="Fu X."/>
            <person name="Pan Q."/>
            <person name="Wang Y."/>
            <person name="Lv Z."/>
            <person name="Lu X."/>
            <person name="Zhang F."/>
            <person name="Jiang W."/>
            <person name="Ma Y."/>
            <person name="Chen M."/>
            <person name="Hao X."/>
            <person name="Li L."/>
            <person name="Tang Y."/>
            <person name="Lv G."/>
            <person name="Zhou Y."/>
            <person name="Sun X."/>
            <person name="Brodelius P.E."/>
            <person name="Rose J.K.C."/>
            <person name="Tang K."/>
        </authorList>
    </citation>
    <scope>NUCLEOTIDE SEQUENCE [LARGE SCALE GENOMIC DNA]</scope>
    <source>
        <strain evidence="10">cv. Huhao1</strain>
        <tissue evidence="9">Leaf</tissue>
    </source>
</reference>
<feature type="domain" description="Sucrose synthase first GT-B" evidence="8">
    <location>
        <begin position="476"/>
        <end position="514"/>
    </location>
</feature>
<dbReference type="EC" id="2.4.1.13" evidence="2"/>
<accession>A0A2U1LF13</accession>
<dbReference type="GO" id="GO:0016157">
    <property type="term" value="F:sucrose synthase activity"/>
    <property type="evidence" value="ECO:0007669"/>
    <property type="project" value="UniProtKB-EC"/>
</dbReference>
<evidence type="ECO:0000313" key="10">
    <source>
        <dbReference type="Proteomes" id="UP000245207"/>
    </source>
</evidence>
<dbReference type="Proteomes" id="UP000245207">
    <property type="component" value="Unassembled WGS sequence"/>
</dbReference>
<feature type="region of interest" description="Disordered" evidence="6">
    <location>
        <begin position="24"/>
        <end position="62"/>
    </location>
</feature>
<gene>
    <name evidence="9" type="ORF">CTI12_AA493560</name>
</gene>
<protein>
    <recommendedName>
        <fullName evidence="2">sucrose synthase</fullName>
        <ecNumber evidence="2">2.4.1.13</ecNumber>
    </recommendedName>
</protein>
<name>A0A2U1LF13_ARTAN</name>
<dbReference type="Pfam" id="PF00534">
    <property type="entry name" value="Glycos_transf_1"/>
    <property type="match status" value="1"/>
</dbReference>
<keyword evidence="10" id="KW-1185">Reference proteome</keyword>
<evidence type="ECO:0000256" key="6">
    <source>
        <dbReference type="SAM" id="MobiDB-lite"/>
    </source>
</evidence>
<dbReference type="InterPro" id="IPR000368">
    <property type="entry name" value="Sucrose_synth_GT-B1"/>
</dbReference>
<proteinExistence type="inferred from homology"/>
<dbReference type="Gene3D" id="3.40.50.2000">
    <property type="entry name" value="Glycogen Phosphorylase B"/>
    <property type="match status" value="3"/>
</dbReference>
<evidence type="ECO:0000259" key="7">
    <source>
        <dbReference type="Pfam" id="PF00534"/>
    </source>
</evidence>
<keyword evidence="4" id="KW-0808">Transferase</keyword>
<evidence type="ECO:0000313" key="9">
    <source>
        <dbReference type="EMBL" id="PWA47601.1"/>
    </source>
</evidence>
<dbReference type="AlphaFoldDB" id="A0A2U1LF13"/>
<evidence type="ECO:0000256" key="3">
    <source>
        <dbReference type="ARBA" id="ARBA00022676"/>
    </source>
</evidence>
<evidence type="ECO:0000256" key="4">
    <source>
        <dbReference type="ARBA" id="ARBA00022679"/>
    </source>
</evidence>
<feature type="domain" description="Glycosyl transferase family 1" evidence="7">
    <location>
        <begin position="603"/>
        <end position="720"/>
    </location>
</feature>
<evidence type="ECO:0000256" key="2">
    <source>
        <dbReference type="ARBA" id="ARBA00012540"/>
    </source>
</evidence>
<dbReference type="InterPro" id="IPR012820">
    <property type="entry name" value="Sucrose_synthase_pln/cyn"/>
</dbReference>
<comment type="catalytic activity">
    <reaction evidence="5">
        <text>an NDP-alpha-D-glucose + D-fructose = a ribonucleoside 5'-diphosphate + sucrose + H(+)</text>
        <dbReference type="Rhea" id="RHEA:16241"/>
        <dbReference type="ChEBI" id="CHEBI:15378"/>
        <dbReference type="ChEBI" id="CHEBI:17992"/>
        <dbReference type="ChEBI" id="CHEBI:37721"/>
        <dbReference type="ChEBI" id="CHEBI:57930"/>
        <dbReference type="ChEBI" id="CHEBI:76533"/>
        <dbReference type="EC" id="2.4.1.13"/>
    </reaction>
</comment>
<comment type="similarity">
    <text evidence="1">Belongs to the glycosyltransferase 1 family. Plant sucrose synthase subfamily.</text>
</comment>
<dbReference type="PANTHER" id="PTHR45839">
    <property type="match status" value="1"/>
</dbReference>
<evidence type="ECO:0000256" key="5">
    <source>
        <dbReference type="ARBA" id="ARBA00049030"/>
    </source>
</evidence>
<feature type="domain" description="Sucrose synthase first GT-B" evidence="8">
    <location>
        <begin position="545"/>
        <end position="591"/>
    </location>
</feature>
<organism evidence="9 10">
    <name type="scientific">Artemisia annua</name>
    <name type="common">Sweet wormwood</name>
    <dbReference type="NCBI Taxonomy" id="35608"/>
    <lineage>
        <taxon>Eukaryota</taxon>
        <taxon>Viridiplantae</taxon>
        <taxon>Streptophyta</taxon>
        <taxon>Embryophyta</taxon>
        <taxon>Tracheophyta</taxon>
        <taxon>Spermatophyta</taxon>
        <taxon>Magnoliopsida</taxon>
        <taxon>eudicotyledons</taxon>
        <taxon>Gunneridae</taxon>
        <taxon>Pentapetalae</taxon>
        <taxon>asterids</taxon>
        <taxon>campanulids</taxon>
        <taxon>Asterales</taxon>
        <taxon>Asteraceae</taxon>
        <taxon>Asteroideae</taxon>
        <taxon>Anthemideae</taxon>
        <taxon>Artemisiinae</taxon>
        <taxon>Artemisia</taxon>
    </lineage>
</organism>
<keyword evidence="3" id="KW-0328">Glycosyltransferase</keyword>
<evidence type="ECO:0000256" key="1">
    <source>
        <dbReference type="ARBA" id="ARBA00005894"/>
    </source>
</evidence>
<dbReference type="STRING" id="35608.A0A2U1LF13"/>
<dbReference type="InterPro" id="IPR001296">
    <property type="entry name" value="Glyco_trans_1"/>
</dbReference>
<dbReference type="PANTHER" id="PTHR45839:SF7">
    <property type="entry name" value="SUCROSE SYNTHASE 1"/>
    <property type="match status" value="1"/>
</dbReference>
<feature type="region of interest" description="Disordered" evidence="6">
    <location>
        <begin position="290"/>
        <end position="333"/>
    </location>
</feature>
<dbReference type="Pfam" id="PF00862">
    <property type="entry name" value="GT-B_Sucrose_synth"/>
    <property type="match status" value="2"/>
</dbReference>
<dbReference type="GO" id="GO:0005985">
    <property type="term" value="P:sucrose metabolic process"/>
    <property type="evidence" value="ECO:0007669"/>
    <property type="project" value="InterPro"/>
</dbReference>
<comment type="caution">
    <text evidence="9">The sequence shown here is derived from an EMBL/GenBank/DDBJ whole genome shotgun (WGS) entry which is preliminary data.</text>
</comment>
<dbReference type="InterPro" id="IPR015943">
    <property type="entry name" value="WD40/YVTN_repeat-like_dom_sf"/>
</dbReference>
<dbReference type="OrthoDB" id="758458at2759"/>
<evidence type="ECO:0000259" key="8">
    <source>
        <dbReference type="Pfam" id="PF00862"/>
    </source>
</evidence>
<dbReference type="SUPFAM" id="SSF101908">
    <property type="entry name" value="Putative isomerase YbhE"/>
    <property type="match status" value="1"/>
</dbReference>
<sequence length="746" mass="84424">MRNSRDGHSDINLESTSSRLDSIFRSLRNGRHRQHGHPLSMWADDQPPTPEKAPDGDTIVDAQTQDGTDQLQASSGMKHPSFRERSENVDLVVEISLQPWKVFKPDGALHWLDVFTVHVKQGGGVSTTDMVARVKSRGLRNIICSSISPSGRFFAYSDNEKPCLFELKSNGTGKSVWSISKRKLPSSIPFAHSMIFTSDSSRLMISGHDRMIYVVDIGSMELTHTYTPCRKESDEELPPTQPPITKMGWRSIFSHNRYLEEVEKYSKPGSVTEKKAYFEAEFRRKAFLRQQSAESQNEGELPKNTDNDHDFEETDTGTASPSSSNSSECNQETKIQQYKRDRFEALYAETRNVNETLHLTGYDEEIIRQEFESQDCEFFSVKTKEEPVINMVDCPVSVLEPIANKDDCPGSVPDPIVSVVDCPGSALEDVKLDETHQSETANVVENTEQSNAATLIDKEVLVDVASEANDSTDTSKNREVTAELQAKPDLIIGNYSEGNPVASLLAHKLGVTQRKPSTPIQIYTGRTLNHTDFIITSTFQEITGRVVHGIDVFDPKFNIVSPGADMGIYYCYTEKEKRPTALHPEVDELLFSSVENEEHMCVLKDKNKPILFTMARLDNVKNLTGLVEWYAKNDKLRELVNLVVVGGDRRKESKDLEEQAQMKKMYELIENYKLNGHFRWISSQMNRVRNRELYRVIADTRGAFIWPAFYEAFVLTLVEGHDLWVAHICKVSSHVKKISNIFACEK</sequence>